<evidence type="ECO:0000256" key="1">
    <source>
        <dbReference type="ARBA" id="ARBA00005901"/>
    </source>
</evidence>
<evidence type="ECO:0000256" key="2">
    <source>
        <dbReference type="ARBA" id="ARBA00022448"/>
    </source>
</evidence>
<dbReference type="HAMAP" id="MF_00311">
    <property type="entry name" value="ATP_synth_E_arch"/>
    <property type="match status" value="1"/>
</dbReference>
<dbReference type="Proteomes" id="UP000054097">
    <property type="component" value="Unassembled WGS sequence"/>
</dbReference>
<dbReference type="EMBL" id="KN824287">
    <property type="protein sequence ID" value="KIM29804.1"/>
    <property type="molecule type" value="Genomic_DNA"/>
</dbReference>
<dbReference type="AlphaFoldDB" id="A0A0C3BCF5"/>
<dbReference type="InterPro" id="IPR038495">
    <property type="entry name" value="ATPase_E_C"/>
</dbReference>
<dbReference type="PANTHER" id="PTHR45715">
    <property type="entry name" value="ATPASE H+-TRANSPORTING V1 SUBUNIT E1A-RELATED"/>
    <property type="match status" value="1"/>
</dbReference>
<evidence type="ECO:0000256" key="3">
    <source>
        <dbReference type="ARBA" id="ARBA00023065"/>
    </source>
</evidence>
<dbReference type="InterPro" id="IPR002842">
    <property type="entry name" value="ATPase_V1_Esu"/>
</dbReference>
<proteinExistence type="inferred from homology"/>
<keyword evidence="3" id="KW-0406">Ion transport</keyword>
<name>A0A0C3BCF5_SERVB</name>
<evidence type="ECO:0000313" key="5">
    <source>
        <dbReference type="Proteomes" id="UP000054097"/>
    </source>
</evidence>
<dbReference type="SUPFAM" id="SSF160527">
    <property type="entry name" value="V-type ATPase subunit E-like"/>
    <property type="match status" value="1"/>
</dbReference>
<evidence type="ECO:0000313" key="4">
    <source>
        <dbReference type="EMBL" id="KIM29804.1"/>
    </source>
</evidence>
<sequence>MAARAMNDEEVMSEMKKMIAFINQEAQEKAREIKVKADEEFAIEKAKIVRQESQAVDAAYEKKLKGAQTALKISQSTQTNKSRLRLLQAREQHLSELFTTAREELLTLSKDQGRYAQLLESTITQSLLQLMEPDVTVICRACDASAVQSAVDAAINNYKEISGRNVKVTVEDGLSKECAGGVKLVAAGSRITVDNSLDERLRLLEERMLPEIRHELFGLNENRKFYT</sequence>
<dbReference type="HOGENOM" id="CLU_073641_0_0_1"/>
<dbReference type="GO" id="GO:0046961">
    <property type="term" value="F:proton-transporting ATPase activity, rotational mechanism"/>
    <property type="evidence" value="ECO:0007669"/>
    <property type="project" value="InterPro"/>
</dbReference>
<reference evidence="5" key="2">
    <citation type="submission" date="2015-01" db="EMBL/GenBank/DDBJ databases">
        <title>Evolutionary Origins and Diversification of the Mycorrhizal Mutualists.</title>
        <authorList>
            <consortium name="DOE Joint Genome Institute"/>
            <consortium name="Mycorrhizal Genomics Consortium"/>
            <person name="Kohler A."/>
            <person name="Kuo A."/>
            <person name="Nagy L.G."/>
            <person name="Floudas D."/>
            <person name="Copeland A."/>
            <person name="Barry K.W."/>
            <person name="Cichocki N."/>
            <person name="Veneault-Fourrey C."/>
            <person name="LaButti K."/>
            <person name="Lindquist E.A."/>
            <person name="Lipzen A."/>
            <person name="Lundell T."/>
            <person name="Morin E."/>
            <person name="Murat C."/>
            <person name="Riley R."/>
            <person name="Ohm R."/>
            <person name="Sun H."/>
            <person name="Tunlid A."/>
            <person name="Henrissat B."/>
            <person name="Grigoriev I.V."/>
            <person name="Hibbett D.S."/>
            <person name="Martin F."/>
        </authorList>
    </citation>
    <scope>NUCLEOTIDE SEQUENCE [LARGE SCALE GENOMIC DNA]</scope>
    <source>
        <strain evidence="5">MAFF 305830</strain>
    </source>
</reference>
<dbReference type="Gene3D" id="6.10.250.1620">
    <property type="match status" value="1"/>
</dbReference>
<organism evidence="4 5">
    <name type="scientific">Serendipita vermifera MAFF 305830</name>
    <dbReference type="NCBI Taxonomy" id="933852"/>
    <lineage>
        <taxon>Eukaryota</taxon>
        <taxon>Fungi</taxon>
        <taxon>Dikarya</taxon>
        <taxon>Basidiomycota</taxon>
        <taxon>Agaricomycotina</taxon>
        <taxon>Agaricomycetes</taxon>
        <taxon>Sebacinales</taxon>
        <taxon>Serendipitaceae</taxon>
        <taxon>Serendipita</taxon>
    </lineage>
</organism>
<protein>
    <submittedName>
        <fullName evidence="4">Uncharacterized protein</fullName>
    </submittedName>
</protein>
<dbReference type="Gene3D" id="3.30.2320.30">
    <property type="entry name" value="ATP synthase, E subunit, C-terminal"/>
    <property type="match status" value="1"/>
</dbReference>
<keyword evidence="5" id="KW-1185">Reference proteome</keyword>
<keyword evidence="2" id="KW-0813">Transport</keyword>
<dbReference type="STRING" id="933852.A0A0C3BCF5"/>
<dbReference type="GO" id="GO:0033178">
    <property type="term" value="C:proton-transporting two-sector ATPase complex, catalytic domain"/>
    <property type="evidence" value="ECO:0007669"/>
    <property type="project" value="InterPro"/>
</dbReference>
<dbReference type="Pfam" id="PF01991">
    <property type="entry name" value="vATP-synt_E"/>
    <property type="match status" value="1"/>
</dbReference>
<accession>A0A0C3BCF5</accession>
<dbReference type="OrthoDB" id="10263003at2759"/>
<comment type="similarity">
    <text evidence="1">Belongs to the V-ATPase E subunit family.</text>
</comment>
<gene>
    <name evidence="4" type="ORF">M408DRAFT_328622</name>
</gene>
<reference evidence="4 5" key="1">
    <citation type="submission" date="2014-04" db="EMBL/GenBank/DDBJ databases">
        <authorList>
            <consortium name="DOE Joint Genome Institute"/>
            <person name="Kuo A."/>
            <person name="Zuccaro A."/>
            <person name="Kohler A."/>
            <person name="Nagy L.G."/>
            <person name="Floudas D."/>
            <person name="Copeland A."/>
            <person name="Barry K.W."/>
            <person name="Cichocki N."/>
            <person name="Veneault-Fourrey C."/>
            <person name="LaButti K."/>
            <person name="Lindquist E.A."/>
            <person name="Lipzen A."/>
            <person name="Lundell T."/>
            <person name="Morin E."/>
            <person name="Murat C."/>
            <person name="Sun H."/>
            <person name="Tunlid A."/>
            <person name="Henrissat B."/>
            <person name="Grigoriev I.V."/>
            <person name="Hibbett D.S."/>
            <person name="Martin F."/>
            <person name="Nordberg H.P."/>
            <person name="Cantor M.N."/>
            <person name="Hua S.X."/>
        </authorList>
    </citation>
    <scope>NUCLEOTIDE SEQUENCE [LARGE SCALE GENOMIC DNA]</scope>
    <source>
        <strain evidence="4 5">MAFF 305830</strain>
    </source>
</reference>